<dbReference type="InterPro" id="IPR003838">
    <property type="entry name" value="ABC3_permease_C"/>
</dbReference>
<feature type="transmembrane region" description="Helical" evidence="7">
    <location>
        <begin position="762"/>
        <end position="782"/>
    </location>
</feature>
<accession>A0ABU8I480</accession>
<keyword evidence="2" id="KW-1003">Cell membrane</keyword>
<keyword evidence="3 7" id="KW-0812">Transmembrane</keyword>
<feature type="domain" description="ABC3 transporter permease C-terminal" evidence="8">
    <location>
        <begin position="290"/>
        <end position="404"/>
    </location>
</feature>
<evidence type="ECO:0000256" key="4">
    <source>
        <dbReference type="ARBA" id="ARBA00022989"/>
    </source>
</evidence>
<protein>
    <submittedName>
        <fullName evidence="10">FtsX-like permease family protein</fullName>
    </submittedName>
</protein>
<evidence type="ECO:0000313" key="10">
    <source>
        <dbReference type="EMBL" id="MEI5984527.1"/>
    </source>
</evidence>
<feature type="transmembrane region" description="Helical" evidence="7">
    <location>
        <begin position="15"/>
        <end position="35"/>
    </location>
</feature>
<dbReference type="Pfam" id="PF12704">
    <property type="entry name" value="MacB_PCD"/>
    <property type="match status" value="1"/>
</dbReference>
<feature type="transmembrane region" description="Helical" evidence="7">
    <location>
        <begin position="728"/>
        <end position="747"/>
    </location>
</feature>
<dbReference type="InterPro" id="IPR050250">
    <property type="entry name" value="Macrolide_Exporter_MacB"/>
</dbReference>
<feature type="transmembrane region" description="Helical" evidence="7">
    <location>
        <begin position="679"/>
        <end position="701"/>
    </location>
</feature>
<dbReference type="Proteomes" id="UP001363035">
    <property type="component" value="Unassembled WGS sequence"/>
</dbReference>
<organism evidence="10 11">
    <name type="scientific">Sphingobacterium tenebrionis</name>
    <dbReference type="NCBI Taxonomy" id="3111775"/>
    <lineage>
        <taxon>Bacteria</taxon>
        <taxon>Pseudomonadati</taxon>
        <taxon>Bacteroidota</taxon>
        <taxon>Sphingobacteriia</taxon>
        <taxon>Sphingobacteriales</taxon>
        <taxon>Sphingobacteriaceae</taxon>
        <taxon>Sphingobacterium</taxon>
    </lineage>
</organism>
<feature type="transmembrane region" description="Helical" evidence="7">
    <location>
        <begin position="427"/>
        <end position="448"/>
    </location>
</feature>
<evidence type="ECO:0000313" key="11">
    <source>
        <dbReference type="Proteomes" id="UP001363035"/>
    </source>
</evidence>
<evidence type="ECO:0000256" key="5">
    <source>
        <dbReference type="ARBA" id="ARBA00023136"/>
    </source>
</evidence>
<keyword evidence="4 7" id="KW-1133">Transmembrane helix</keyword>
<evidence type="ECO:0000256" key="2">
    <source>
        <dbReference type="ARBA" id="ARBA00022475"/>
    </source>
</evidence>
<comment type="subcellular location">
    <subcellularLocation>
        <location evidence="1">Cell membrane</location>
        <topology evidence="1">Multi-pass membrane protein</topology>
    </subcellularLocation>
</comment>
<reference evidence="10 11" key="1">
    <citation type="submission" date="2024-01" db="EMBL/GenBank/DDBJ databases">
        <title>Sphingobacterium tenebrionis sp. nov., a novel endophyte isolated from tenebrio molitor intestines.</title>
        <authorList>
            <person name="Zhang C."/>
        </authorList>
    </citation>
    <scope>NUCLEOTIDE SEQUENCE [LARGE SCALE GENOMIC DNA]</scope>
    <source>
        <strain evidence="10 11">PU5-4</strain>
    </source>
</reference>
<feature type="transmembrane region" description="Helical" evidence="7">
    <location>
        <begin position="283"/>
        <end position="310"/>
    </location>
</feature>
<dbReference type="Pfam" id="PF02687">
    <property type="entry name" value="FtsX"/>
    <property type="match status" value="2"/>
</dbReference>
<name>A0ABU8I480_9SPHI</name>
<evidence type="ECO:0000259" key="9">
    <source>
        <dbReference type="Pfam" id="PF12704"/>
    </source>
</evidence>
<sequence length="799" mass="91134">MKLNHILRKLWKNKFFTILNIVGLAIGISACWIVFKIVSYEFSFDKPNPAREQIYKVYSKYEYNNEVNSFDGTPAPLWDYVKNNLSQVELSIPMFNRYFEKITINSNSNEKAEFNENERIYSTHPDYFKMVNYQWLAGNEKQALNSIDKVVLTESRAKIYFPNLKPNEIIGKQILYDTTLYAVSGIVEDLNYPSTFTAKEFQLVKDSEWRDQSWASSNSNNHLFIKINNEKDIAPVLLHLKNKLMQLTEKEWSEYNVKGELQLAKLSEAHFNTILSNSTNKNVVYGMIGIGLFLLLLASINYINLSTALIPQRAKEIGIRKTLGQQGKQVTVNFFLETLMITSASLLLSWPLTKLFERFFSHYLPSDLENFSHAGLIFLFLLALLLLITLFSSIYPTYLINKVQIIDVLKVNKNAKLSFGNISVRKALIVFQFIIAQVFVVATFIIGFQMKHMLSSDLGFNKNALLTLSLPFKEEDGKKNPIIFKEILNKYPEIQQAALGHFPLSNDHWGNFVNRSSDTGLMKVNMPFKLVGDSYFDVYDMKLLAGRALTISDTSTGIILNEKAIYDLGYKSPQEAIGQEVNAWDKDRKITGVVGNFHSKSMHVALEPVSFLASNKRGQLQNIAIKLNNDPSTWKSSIGIIQKEWEKYYPATAFSYEFYDDRIKQLYEKEERFSKIINLSSGITILISCLGLVGLVTITTAQRTKEIGVRKVLGSTVGGIIRLLSKDYIKLILISIVIATPIAWWAMNQWLTDFAFKIELSWWMFSIPAIATLLIAFITMGVQSLKAARANPVDSLRDE</sequence>
<dbReference type="RefSeq" id="WP_099365892.1">
    <property type="nucleotide sequence ID" value="NZ_JAYLLN010000011.1"/>
</dbReference>
<feature type="transmembrane region" description="Helical" evidence="7">
    <location>
        <begin position="371"/>
        <end position="395"/>
    </location>
</feature>
<proteinExistence type="inferred from homology"/>
<dbReference type="EMBL" id="JAYLLN010000011">
    <property type="protein sequence ID" value="MEI5984527.1"/>
    <property type="molecule type" value="Genomic_DNA"/>
</dbReference>
<feature type="transmembrane region" description="Helical" evidence="7">
    <location>
        <begin position="330"/>
        <end position="351"/>
    </location>
</feature>
<keyword evidence="5 7" id="KW-0472">Membrane</keyword>
<evidence type="ECO:0000256" key="7">
    <source>
        <dbReference type="SAM" id="Phobius"/>
    </source>
</evidence>
<dbReference type="InterPro" id="IPR025857">
    <property type="entry name" value="MacB_PCD"/>
</dbReference>
<dbReference type="PANTHER" id="PTHR30572">
    <property type="entry name" value="MEMBRANE COMPONENT OF TRANSPORTER-RELATED"/>
    <property type="match status" value="1"/>
</dbReference>
<comment type="similarity">
    <text evidence="6">Belongs to the ABC-4 integral membrane protein family.</text>
</comment>
<feature type="domain" description="ABC3 transporter permease C-terminal" evidence="8">
    <location>
        <begin position="680"/>
        <end position="792"/>
    </location>
</feature>
<keyword evidence="11" id="KW-1185">Reference proteome</keyword>
<gene>
    <name evidence="10" type="ORF">VJ786_06415</name>
</gene>
<comment type="caution">
    <text evidence="10">The sequence shown here is derived from an EMBL/GenBank/DDBJ whole genome shotgun (WGS) entry which is preliminary data.</text>
</comment>
<evidence type="ECO:0000256" key="6">
    <source>
        <dbReference type="ARBA" id="ARBA00038076"/>
    </source>
</evidence>
<feature type="domain" description="MacB-like periplasmic core" evidence="9">
    <location>
        <begin position="17"/>
        <end position="235"/>
    </location>
</feature>
<evidence type="ECO:0000259" key="8">
    <source>
        <dbReference type="Pfam" id="PF02687"/>
    </source>
</evidence>
<dbReference type="PANTHER" id="PTHR30572:SF4">
    <property type="entry name" value="ABC TRANSPORTER PERMEASE YTRF"/>
    <property type="match status" value="1"/>
</dbReference>
<evidence type="ECO:0000256" key="1">
    <source>
        <dbReference type="ARBA" id="ARBA00004651"/>
    </source>
</evidence>
<evidence type="ECO:0000256" key="3">
    <source>
        <dbReference type="ARBA" id="ARBA00022692"/>
    </source>
</evidence>
<dbReference type="PROSITE" id="PS51257">
    <property type="entry name" value="PROKAR_LIPOPROTEIN"/>
    <property type="match status" value="1"/>
</dbReference>